<gene>
    <name evidence="1" type="ORF">UAU_03425</name>
</gene>
<proteinExistence type="predicted"/>
<dbReference type="AlphaFoldDB" id="R2SDE1"/>
<dbReference type="PATRIC" id="fig|1158607.3.peg.3415"/>
<organism evidence="1 2">
    <name type="scientific">Enterococcus pallens ATCC BAA-351</name>
    <dbReference type="NCBI Taxonomy" id="1158607"/>
    <lineage>
        <taxon>Bacteria</taxon>
        <taxon>Bacillati</taxon>
        <taxon>Bacillota</taxon>
        <taxon>Bacilli</taxon>
        <taxon>Lactobacillales</taxon>
        <taxon>Enterococcaceae</taxon>
        <taxon>Enterococcus</taxon>
    </lineage>
</organism>
<accession>R2SDE1</accession>
<comment type="caution">
    <text evidence="1">The sequence shown here is derived from an EMBL/GenBank/DDBJ whole genome shotgun (WGS) entry which is preliminary data.</text>
</comment>
<dbReference type="HOGENOM" id="CLU_205391_0_0_9"/>
<dbReference type="EMBL" id="AJAQ01000035">
    <property type="protein sequence ID" value="EOH90886.1"/>
    <property type="molecule type" value="Genomic_DNA"/>
</dbReference>
<dbReference type="Proteomes" id="UP000013782">
    <property type="component" value="Unassembled WGS sequence"/>
</dbReference>
<dbReference type="RefSeq" id="WP_010758402.1">
    <property type="nucleotide sequence ID" value="NZ_ASWD01000004.1"/>
</dbReference>
<name>R2SDE1_9ENTE</name>
<sequence>MSEKEEVKRIVEKYHKSMFELSENATIEEFKTVMKYVVKQVDLKQENIEDIEK</sequence>
<evidence type="ECO:0000313" key="2">
    <source>
        <dbReference type="Proteomes" id="UP000013782"/>
    </source>
</evidence>
<keyword evidence="2" id="KW-1185">Reference proteome</keyword>
<evidence type="ECO:0000313" key="1">
    <source>
        <dbReference type="EMBL" id="EOH90886.1"/>
    </source>
</evidence>
<reference evidence="1 2" key="1">
    <citation type="submission" date="2013-02" db="EMBL/GenBank/DDBJ databases">
        <title>The Genome Sequence of Enterococcus pallens BAA-351.</title>
        <authorList>
            <consortium name="The Broad Institute Genome Sequencing Platform"/>
            <consortium name="The Broad Institute Genome Sequencing Center for Infectious Disease"/>
            <person name="Earl A.M."/>
            <person name="Gilmore M.S."/>
            <person name="Lebreton F."/>
            <person name="Walker B."/>
            <person name="Young S.K."/>
            <person name="Zeng Q."/>
            <person name="Gargeya S."/>
            <person name="Fitzgerald M."/>
            <person name="Haas B."/>
            <person name="Abouelleil A."/>
            <person name="Alvarado L."/>
            <person name="Arachchi H.M."/>
            <person name="Berlin A.M."/>
            <person name="Chapman S.B."/>
            <person name="Dewar J."/>
            <person name="Goldberg J."/>
            <person name="Griggs A."/>
            <person name="Gujja S."/>
            <person name="Hansen M."/>
            <person name="Howarth C."/>
            <person name="Imamovic A."/>
            <person name="Larimer J."/>
            <person name="McCowan C."/>
            <person name="Murphy C."/>
            <person name="Neiman D."/>
            <person name="Pearson M."/>
            <person name="Priest M."/>
            <person name="Roberts A."/>
            <person name="Saif S."/>
            <person name="Shea T."/>
            <person name="Sisk P."/>
            <person name="Sykes S."/>
            <person name="Wortman J."/>
            <person name="Nusbaum C."/>
            <person name="Birren B."/>
        </authorList>
    </citation>
    <scope>NUCLEOTIDE SEQUENCE [LARGE SCALE GENOMIC DNA]</scope>
    <source>
        <strain evidence="1 2">ATCC BAA-351</strain>
    </source>
</reference>
<protein>
    <submittedName>
        <fullName evidence="1">Uncharacterized protein</fullName>
    </submittedName>
</protein>